<protein>
    <recommendedName>
        <fullName evidence="7">Ciliary microtubule inner protein 2B</fullName>
    </recommendedName>
</protein>
<sequence>MATEFAPKISPMLMTPDPHYIPGYGGFCPQYKYHLGKTYGKLTSQLLTNPDIKHSKQLVLQATYPPPRKDDGASSFHQLPRSRRHRLGDKKLSFSMIPGYTGFIPKSQNFFAKTYMETTRDALTDFELDQLKMASQEQEMTLTNALQSGKREPHTEQEKQLLTAKYRTPLPAVAKDAEPFSSPYAFQDLGSPYYMDEDNPHKYFISGFTGYVPRARFLIGSGYPVITNHAMVEFGKMTSNRSLAGDRLAETRLHSKSLPELTKIYPTNMGLLPRYTGYVPGYKYQFGKTYGHLTQDALGLSTLEKQILDSTS</sequence>
<comment type="subcellular location">
    <subcellularLocation>
        <location evidence="1">Cytoplasm</location>
        <location evidence="1">Cytoskeleton</location>
        <location evidence="1">Cilium axoneme</location>
    </subcellularLocation>
</comment>
<dbReference type="PANTHER" id="PTHR22146">
    <property type="entry name" value="CAT EYE SYNDROME CRITICAL REGION PROTEIN 6"/>
    <property type="match status" value="1"/>
</dbReference>
<comment type="similarity">
    <text evidence="6">Belongs to the CIMIP2 family.</text>
</comment>
<dbReference type="PANTHER" id="PTHR22146:SF8">
    <property type="entry name" value="PROTEIN FAM166B"/>
    <property type="match status" value="1"/>
</dbReference>
<dbReference type="EMBL" id="JANPWB010000002">
    <property type="protein sequence ID" value="KAJ1211459.1"/>
    <property type="molecule type" value="Genomic_DNA"/>
</dbReference>
<dbReference type="Proteomes" id="UP001066276">
    <property type="component" value="Chromosome 1_2"/>
</dbReference>
<comment type="caution">
    <text evidence="10">The sequence shown here is derived from an EMBL/GenBank/DDBJ whole genome shotgun (WGS) entry which is preliminary data.</text>
</comment>
<dbReference type="InterPro" id="IPR018902">
    <property type="entry name" value="CMI2A-C-like_dom"/>
</dbReference>
<accession>A0AAV7WBQ8</accession>
<feature type="region of interest" description="Disordered" evidence="8">
    <location>
        <begin position="63"/>
        <end position="84"/>
    </location>
</feature>
<evidence type="ECO:0000256" key="8">
    <source>
        <dbReference type="SAM" id="MobiDB-lite"/>
    </source>
</evidence>
<evidence type="ECO:0000256" key="4">
    <source>
        <dbReference type="ARBA" id="ARBA00023273"/>
    </source>
</evidence>
<feature type="domain" description="Ciliary microtubule inner protein 2A-C-like" evidence="9">
    <location>
        <begin position="271"/>
        <end position="296"/>
    </location>
</feature>
<keyword evidence="3" id="KW-0206">Cytoskeleton</keyword>
<evidence type="ECO:0000313" key="10">
    <source>
        <dbReference type="EMBL" id="KAJ1211459.1"/>
    </source>
</evidence>
<evidence type="ECO:0000256" key="2">
    <source>
        <dbReference type="ARBA" id="ARBA00022490"/>
    </source>
</evidence>
<evidence type="ECO:0000256" key="6">
    <source>
        <dbReference type="ARBA" id="ARBA00035661"/>
    </source>
</evidence>
<reference evidence="10" key="1">
    <citation type="journal article" date="2022" name="bioRxiv">
        <title>Sequencing and chromosome-scale assembly of the giantPleurodeles waltlgenome.</title>
        <authorList>
            <person name="Brown T."/>
            <person name="Elewa A."/>
            <person name="Iarovenko S."/>
            <person name="Subramanian E."/>
            <person name="Araus A.J."/>
            <person name="Petzold A."/>
            <person name="Susuki M."/>
            <person name="Suzuki K.-i.T."/>
            <person name="Hayashi T."/>
            <person name="Toyoda A."/>
            <person name="Oliveira C."/>
            <person name="Osipova E."/>
            <person name="Leigh N.D."/>
            <person name="Simon A."/>
            <person name="Yun M.H."/>
        </authorList>
    </citation>
    <scope>NUCLEOTIDE SEQUENCE</scope>
    <source>
        <strain evidence="10">20211129_DDA</strain>
        <tissue evidence="10">Liver</tissue>
    </source>
</reference>
<organism evidence="10 11">
    <name type="scientific">Pleurodeles waltl</name>
    <name type="common">Iberian ribbed newt</name>
    <dbReference type="NCBI Taxonomy" id="8319"/>
    <lineage>
        <taxon>Eukaryota</taxon>
        <taxon>Metazoa</taxon>
        <taxon>Chordata</taxon>
        <taxon>Craniata</taxon>
        <taxon>Vertebrata</taxon>
        <taxon>Euteleostomi</taxon>
        <taxon>Amphibia</taxon>
        <taxon>Batrachia</taxon>
        <taxon>Caudata</taxon>
        <taxon>Salamandroidea</taxon>
        <taxon>Salamandridae</taxon>
        <taxon>Pleurodelinae</taxon>
        <taxon>Pleurodeles</taxon>
    </lineage>
</organism>
<gene>
    <name evidence="10" type="ORF">NDU88_006819</name>
</gene>
<name>A0AAV7WBQ8_PLEWA</name>
<feature type="domain" description="Ciliary microtubule inner protein 2A-C-like" evidence="9">
    <location>
        <begin position="96"/>
        <end position="136"/>
    </location>
</feature>
<evidence type="ECO:0000256" key="3">
    <source>
        <dbReference type="ARBA" id="ARBA00023212"/>
    </source>
</evidence>
<comment type="function">
    <text evidence="5">Microtubule inner protein (MIP) part of the dynein-decorated doublet microtubules (DMTs) in cilia axoneme, which is required for motile cilia beating.</text>
</comment>
<dbReference type="AlphaFoldDB" id="A0AAV7WBQ8"/>
<evidence type="ECO:0000256" key="7">
    <source>
        <dbReference type="ARBA" id="ARBA00041163"/>
    </source>
</evidence>
<feature type="domain" description="Ciliary microtubule inner protein 2A-C-like" evidence="9">
    <location>
        <begin position="17"/>
        <end position="58"/>
    </location>
</feature>
<evidence type="ECO:0000256" key="5">
    <source>
        <dbReference type="ARBA" id="ARBA00035003"/>
    </source>
</evidence>
<dbReference type="GO" id="GO:0015630">
    <property type="term" value="C:microtubule cytoskeleton"/>
    <property type="evidence" value="ECO:0007669"/>
    <property type="project" value="UniProtKB-ARBA"/>
</dbReference>
<evidence type="ECO:0000259" key="9">
    <source>
        <dbReference type="Pfam" id="PF10629"/>
    </source>
</evidence>
<keyword evidence="11" id="KW-1185">Reference proteome</keyword>
<evidence type="ECO:0000313" key="11">
    <source>
        <dbReference type="Proteomes" id="UP001066276"/>
    </source>
</evidence>
<keyword evidence="4" id="KW-0966">Cell projection</keyword>
<proteinExistence type="inferred from homology"/>
<dbReference type="Pfam" id="PF10629">
    <property type="entry name" value="CMI2B-like"/>
    <property type="match status" value="3"/>
</dbReference>
<dbReference type="GO" id="GO:0005930">
    <property type="term" value="C:axoneme"/>
    <property type="evidence" value="ECO:0007669"/>
    <property type="project" value="UniProtKB-SubCell"/>
</dbReference>
<evidence type="ECO:0000256" key="1">
    <source>
        <dbReference type="ARBA" id="ARBA00004430"/>
    </source>
</evidence>
<keyword evidence="2" id="KW-0963">Cytoplasm</keyword>